<sequence length="158" mass="16205">MTALIIAAAVLLAALLGWPVTALVLRLARESAAAGTLPATVPVTEAADSALPEDAPAAEAPREAAAPRHREPATGTPATVLRGGLTIGILERIAVVFCIVFDQPVAIAYVVAIKGLGRYPELKESPAASERFIIGTLASLIWAALVGILGRWLIGLAG</sequence>
<evidence type="ECO:0000313" key="4">
    <source>
        <dbReference type="Proteomes" id="UP001185069"/>
    </source>
</evidence>
<evidence type="ECO:0000256" key="1">
    <source>
        <dbReference type="SAM" id="MobiDB-lite"/>
    </source>
</evidence>
<keyword evidence="4" id="KW-1185">Reference proteome</keyword>
<feature type="transmembrane region" description="Helical" evidence="2">
    <location>
        <begin position="132"/>
        <end position="154"/>
    </location>
</feature>
<dbReference type="RefSeq" id="WP_296364056.1">
    <property type="nucleotide sequence ID" value="NZ_BAAAHY010000004.1"/>
</dbReference>
<feature type="transmembrane region" description="Helical" evidence="2">
    <location>
        <begin position="93"/>
        <end position="112"/>
    </location>
</feature>
<dbReference type="EMBL" id="JAVDQF010000001">
    <property type="protein sequence ID" value="MDR6270710.1"/>
    <property type="molecule type" value="Genomic_DNA"/>
</dbReference>
<protein>
    <recommendedName>
        <fullName evidence="5">MAPEG family protein</fullName>
    </recommendedName>
</protein>
<gene>
    <name evidence="3" type="ORF">JOE69_002948</name>
</gene>
<evidence type="ECO:0008006" key="5">
    <source>
        <dbReference type="Google" id="ProtNLM"/>
    </source>
</evidence>
<accession>A0ABU1JE77</accession>
<name>A0ABU1JE77_9MICC</name>
<reference evidence="3 4" key="1">
    <citation type="submission" date="2023-07" db="EMBL/GenBank/DDBJ databases">
        <title>Sequencing the genomes of 1000 actinobacteria strains.</title>
        <authorList>
            <person name="Klenk H.-P."/>
        </authorList>
    </citation>
    <scope>NUCLEOTIDE SEQUENCE [LARGE SCALE GENOMIC DNA]</scope>
    <source>
        <strain evidence="3 4">DSM 14555</strain>
    </source>
</reference>
<feature type="compositionally biased region" description="Basic and acidic residues" evidence="1">
    <location>
        <begin position="60"/>
        <end position="72"/>
    </location>
</feature>
<organism evidence="3 4">
    <name type="scientific">Arthrobacter russicus</name>
    <dbReference type="NCBI Taxonomy" id="172040"/>
    <lineage>
        <taxon>Bacteria</taxon>
        <taxon>Bacillati</taxon>
        <taxon>Actinomycetota</taxon>
        <taxon>Actinomycetes</taxon>
        <taxon>Micrococcales</taxon>
        <taxon>Micrococcaceae</taxon>
        <taxon>Arthrobacter</taxon>
    </lineage>
</organism>
<keyword evidence="2" id="KW-0472">Membrane</keyword>
<keyword evidence="2" id="KW-0812">Transmembrane</keyword>
<comment type="caution">
    <text evidence="3">The sequence shown here is derived from an EMBL/GenBank/DDBJ whole genome shotgun (WGS) entry which is preliminary data.</text>
</comment>
<evidence type="ECO:0000313" key="3">
    <source>
        <dbReference type="EMBL" id="MDR6270710.1"/>
    </source>
</evidence>
<proteinExistence type="predicted"/>
<evidence type="ECO:0000256" key="2">
    <source>
        <dbReference type="SAM" id="Phobius"/>
    </source>
</evidence>
<keyword evidence="2" id="KW-1133">Transmembrane helix</keyword>
<dbReference type="Proteomes" id="UP001185069">
    <property type="component" value="Unassembled WGS sequence"/>
</dbReference>
<feature type="region of interest" description="Disordered" evidence="1">
    <location>
        <begin position="52"/>
        <end position="77"/>
    </location>
</feature>